<comment type="caution">
    <text evidence="9">The sequence shown here is derived from an EMBL/GenBank/DDBJ whole genome shotgun (WGS) entry which is preliminary data.</text>
</comment>
<dbReference type="STRING" id="1122125.GCA_000423185_02101"/>
<dbReference type="EMBL" id="NHON01000056">
    <property type="protein sequence ID" value="OWJ64489.1"/>
    <property type="molecule type" value="Genomic_DNA"/>
</dbReference>
<evidence type="ECO:0000256" key="6">
    <source>
        <dbReference type="ARBA" id="ARBA00022777"/>
    </source>
</evidence>
<evidence type="ECO:0000256" key="7">
    <source>
        <dbReference type="ARBA" id="ARBA00022840"/>
    </source>
</evidence>
<dbReference type="GO" id="GO:0005524">
    <property type="term" value="F:ATP binding"/>
    <property type="evidence" value="ECO:0007669"/>
    <property type="project" value="UniProtKB-KW"/>
</dbReference>
<sequence>MTADTKPRALDTEAARTYLAAHPQLATILGGDPEGWDIREASDGFLNVVFLVRGPAGGLCLKQALPWVRHAGESWPLPDNRAFFEQSYLAIVGPLAEGALPRLHHYDPGRQILAMELLTPHETLRYALIEGRRFPRVSADIGAFVARACYRTSPFHQPLEQVREWQARFAAGVELQRITLDLIFQDAYRDNPRSSWTSPQLDDLAHGFREDVPLKRAAGRLAQRFLTVGQALIHCDLHTAAIMVTEADTKVIDPEFALYGPIGFDLGAYLANILISHLAQPGHATPADDRTAMAEWLLQQPALLWDSFSRTFRQLWESEGGGDAWHDDLFPKPGSAALLRPDYEALETEIFADMVGFAALKMIRRVFSYAHVADFLRIADPDRRAACERRAVLLARRLLTEPERFRTTDDIVAATRAA</sequence>
<evidence type="ECO:0000313" key="9">
    <source>
        <dbReference type="EMBL" id="OWJ64489.1"/>
    </source>
</evidence>
<comment type="similarity">
    <text evidence="1">Belongs to the methylthioribose kinase family.</text>
</comment>
<comment type="subunit">
    <text evidence="2">Homodimer.</text>
</comment>
<dbReference type="Proteomes" id="UP000196655">
    <property type="component" value="Unassembled WGS sequence"/>
</dbReference>
<evidence type="ECO:0000256" key="1">
    <source>
        <dbReference type="ARBA" id="ARBA00010165"/>
    </source>
</evidence>
<keyword evidence="6 9" id="KW-0418">Kinase</keyword>
<organism evidence="9 10">
    <name type="scientific">Inquilinus limosus</name>
    <dbReference type="NCBI Taxonomy" id="171674"/>
    <lineage>
        <taxon>Bacteria</taxon>
        <taxon>Pseudomonadati</taxon>
        <taxon>Pseudomonadota</taxon>
        <taxon>Alphaproteobacteria</taxon>
        <taxon>Rhodospirillales</taxon>
        <taxon>Rhodospirillaceae</taxon>
        <taxon>Inquilinus</taxon>
    </lineage>
</organism>
<evidence type="ECO:0000256" key="3">
    <source>
        <dbReference type="ARBA" id="ARBA00012128"/>
    </source>
</evidence>
<evidence type="ECO:0000256" key="4">
    <source>
        <dbReference type="ARBA" id="ARBA00022679"/>
    </source>
</evidence>
<dbReference type="EC" id="2.7.1.100" evidence="3"/>
<feature type="domain" description="Aminoglycoside phosphotransferase" evidence="8">
    <location>
        <begin position="37"/>
        <end position="276"/>
    </location>
</feature>
<evidence type="ECO:0000313" key="10">
    <source>
        <dbReference type="Proteomes" id="UP000196655"/>
    </source>
</evidence>
<dbReference type="Gene3D" id="3.30.200.20">
    <property type="entry name" value="Phosphorylase Kinase, domain 1"/>
    <property type="match status" value="1"/>
</dbReference>
<dbReference type="InterPro" id="IPR011009">
    <property type="entry name" value="Kinase-like_dom_sf"/>
</dbReference>
<dbReference type="PIRSF" id="PIRSF031134">
    <property type="entry name" value="MTRK"/>
    <property type="match status" value="1"/>
</dbReference>
<dbReference type="Gene3D" id="3.90.1200.10">
    <property type="match status" value="1"/>
</dbReference>
<dbReference type="InterPro" id="IPR002575">
    <property type="entry name" value="Aminoglycoside_PTrfase"/>
</dbReference>
<dbReference type="Pfam" id="PF01636">
    <property type="entry name" value="APH"/>
    <property type="match status" value="1"/>
</dbReference>
<name>A0A211ZGT1_9PROT</name>
<dbReference type="SUPFAM" id="SSF56112">
    <property type="entry name" value="Protein kinase-like (PK-like)"/>
    <property type="match status" value="1"/>
</dbReference>
<dbReference type="OrthoDB" id="9777791at2"/>
<dbReference type="GO" id="GO:0046522">
    <property type="term" value="F:S-methyl-5-thioribose kinase activity"/>
    <property type="evidence" value="ECO:0007669"/>
    <property type="project" value="UniProtKB-EC"/>
</dbReference>
<keyword evidence="10" id="KW-1185">Reference proteome</keyword>
<dbReference type="PANTHER" id="PTHR34273">
    <property type="entry name" value="METHYLTHIORIBOSE KINASE"/>
    <property type="match status" value="1"/>
</dbReference>
<proteinExistence type="inferred from homology"/>
<protein>
    <recommendedName>
        <fullName evidence="3">S-methyl-5-thioribose kinase</fullName>
        <ecNumber evidence="3">2.7.1.100</ecNumber>
    </recommendedName>
</protein>
<dbReference type="InterPro" id="IPR009212">
    <property type="entry name" value="Methylthioribose_kinase"/>
</dbReference>
<keyword evidence="7" id="KW-0067">ATP-binding</keyword>
<dbReference type="NCBIfam" id="TIGR01767">
    <property type="entry name" value="MTRK"/>
    <property type="match status" value="1"/>
</dbReference>
<reference evidence="10" key="1">
    <citation type="submission" date="2017-05" db="EMBL/GenBank/DDBJ databases">
        <authorList>
            <person name="Macchi M."/>
            <person name="Festa S."/>
            <person name="Coppotelli B.M."/>
            <person name="Morelli I.S."/>
        </authorList>
    </citation>
    <scope>NUCLEOTIDE SEQUENCE [LARGE SCALE GENOMIC DNA]</scope>
    <source>
        <strain evidence="10">I</strain>
    </source>
</reference>
<dbReference type="RefSeq" id="WP_088153805.1">
    <property type="nucleotide sequence ID" value="NZ_NHON01000056.1"/>
</dbReference>
<keyword evidence="4" id="KW-0808">Transferase</keyword>
<evidence type="ECO:0000259" key="8">
    <source>
        <dbReference type="Pfam" id="PF01636"/>
    </source>
</evidence>
<dbReference type="AlphaFoldDB" id="A0A211ZGT1"/>
<evidence type="ECO:0000256" key="2">
    <source>
        <dbReference type="ARBA" id="ARBA00011738"/>
    </source>
</evidence>
<evidence type="ECO:0000256" key="5">
    <source>
        <dbReference type="ARBA" id="ARBA00022741"/>
    </source>
</evidence>
<accession>A0A211ZGT1</accession>
<gene>
    <name evidence="9" type="ORF">BWR60_24310</name>
</gene>
<keyword evidence="5" id="KW-0547">Nucleotide-binding</keyword>
<dbReference type="PANTHER" id="PTHR34273:SF2">
    <property type="entry name" value="METHYLTHIORIBOSE KINASE"/>
    <property type="match status" value="1"/>
</dbReference>
<dbReference type="GO" id="GO:0009086">
    <property type="term" value="P:methionine biosynthetic process"/>
    <property type="evidence" value="ECO:0007669"/>
    <property type="project" value="InterPro"/>
</dbReference>